<organism evidence="2 3">
    <name type="scientific">Panicum virgatum</name>
    <name type="common">Blackwell switchgrass</name>
    <dbReference type="NCBI Taxonomy" id="38727"/>
    <lineage>
        <taxon>Eukaryota</taxon>
        <taxon>Viridiplantae</taxon>
        <taxon>Streptophyta</taxon>
        <taxon>Embryophyta</taxon>
        <taxon>Tracheophyta</taxon>
        <taxon>Spermatophyta</taxon>
        <taxon>Magnoliopsida</taxon>
        <taxon>Liliopsida</taxon>
        <taxon>Poales</taxon>
        <taxon>Poaceae</taxon>
        <taxon>PACMAD clade</taxon>
        <taxon>Panicoideae</taxon>
        <taxon>Panicodae</taxon>
        <taxon>Paniceae</taxon>
        <taxon>Panicinae</taxon>
        <taxon>Panicum</taxon>
        <taxon>Panicum sect. Hiantes</taxon>
    </lineage>
</organism>
<feature type="compositionally biased region" description="Basic and acidic residues" evidence="1">
    <location>
        <begin position="110"/>
        <end position="126"/>
    </location>
</feature>
<feature type="compositionally biased region" description="Polar residues" evidence="1">
    <location>
        <begin position="1"/>
        <end position="12"/>
    </location>
</feature>
<evidence type="ECO:0000313" key="2">
    <source>
        <dbReference type="EMBL" id="KAG2538347.1"/>
    </source>
</evidence>
<feature type="compositionally biased region" description="Low complexity" evidence="1">
    <location>
        <begin position="75"/>
        <end position="86"/>
    </location>
</feature>
<evidence type="ECO:0000313" key="3">
    <source>
        <dbReference type="Proteomes" id="UP000823388"/>
    </source>
</evidence>
<proteinExistence type="predicted"/>
<feature type="region of interest" description="Disordered" evidence="1">
    <location>
        <begin position="1"/>
        <end position="132"/>
    </location>
</feature>
<comment type="caution">
    <text evidence="2">The sequence shown here is derived from an EMBL/GenBank/DDBJ whole genome shotgun (WGS) entry which is preliminary data.</text>
</comment>
<evidence type="ECO:0000256" key="1">
    <source>
        <dbReference type="SAM" id="MobiDB-lite"/>
    </source>
</evidence>
<gene>
    <name evidence="2" type="ORF">PVAP13_9NG378214</name>
</gene>
<dbReference type="Proteomes" id="UP000823388">
    <property type="component" value="Chromosome 9N"/>
</dbReference>
<feature type="compositionally biased region" description="Low complexity" evidence="1">
    <location>
        <begin position="37"/>
        <end position="58"/>
    </location>
</feature>
<reference evidence="2" key="1">
    <citation type="submission" date="2020-05" db="EMBL/GenBank/DDBJ databases">
        <title>WGS assembly of Panicum virgatum.</title>
        <authorList>
            <person name="Lovell J.T."/>
            <person name="Jenkins J."/>
            <person name="Shu S."/>
            <person name="Juenger T.E."/>
            <person name="Schmutz J."/>
        </authorList>
    </citation>
    <scope>NUCLEOTIDE SEQUENCE</scope>
    <source>
        <strain evidence="2">AP13</strain>
    </source>
</reference>
<feature type="compositionally biased region" description="Basic and acidic residues" evidence="1">
    <location>
        <begin position="87"/>
        <end position="100"/>
    </location>
</feature>
<name>A0A8T0MMH5_PANVG</name>
<accession>A0A8T0MMH5</accession>
<dbReference type="AlphaFoldDB" id="A0A8T0MMH5"/>
<keyword evidence="3" id="KW-1185">Reference proteome</keyword>
<protein>
    <submittedName>
        <fullName evidence="2">Uncharacterized protein</fullName>
    </submittedName>
</protein>
<dbReference type="EMBL" id="CM029054">
    <property type="protein sequence ID" value="KAG2538347.1"/>
    <property type="molecule type" value="Genomic_DNA"/>
</dbReference>
<sequence>MEPSTQAQQSVRGASFSPGAAGGGAAQGIGRRPHGVGRPAARAAQRGAGRRAAPCGRAWPDTSTYRCSPPLPRCAAPRAVASASRAAPEERQGRDPCAARDRRRGGGPWRKKEEMGRGWPEERGGGDGKGVGGNFVLYWLITVGS</sequence>